<gene>
    <name evidence="3" type="ORF">DXN05_14545</name>
</gene>
<dbReference type="Pfam" id="PF08327">
    <property type="entry name" value="AHSA1"/>
    <property type="match status" value="1"/>
</dbReference>
<dbReference type="InterPro" id="IPR013538">
    <property type="entry name" value="ASHA1/2-like_C"/>
</dbReference>
<dbReference type="AlphaFoldDB" id="A0A3E1NH21"/>
<dbReference type="InterPro" id="IPR023393">
    <property type="entry name" value="START-like_dom_sf"/>
</dbReference>
<dbReference type="OrthoDB" id="2355173at2"/>
<protein>
    <submittedName>
        <fullName evidence="3">SRPBCC domain-containing protein</fullName>
    </submittedName>
</protein>
<feature type="domain" description="Activator of Hsp90 ATPase homologue 1/2-like C-terminal" evidence="2">
    <location>
        <begin position="13"/>
        <end position="140"/>
    </location>
</feature>
<dbReference type="SUPFAM" id="SSF55961">
    <property type="entry name" value="Bet v1-like"/>
    <property type="match status" value="1"/>
</dbReference>
<name>A0A3E1NH21_9BACT</name>
<dbReference type="Gene3D" id="3.30.530.20">
    <property type="match status" value="1"/>
</dbReference>
<reference evidence="3 4" key="1">
    <citation type="submission" date="2018-08" db="EMBL/GenBank/DDBJ databases">
        <title>Chitinophagaceae sp. K23C18032701, a novel bacterium isolated from forest soil.</title>
        <authorList>
            <person name="Wang C."/>
        </authorList>
    </citation>
    <scope>NUCLEOTIDE SEQUENCE [LARGE SCALE GENOMIC DNA]</scope>
    <source>
        <strain evidence="3 4">K23C18032701</strain>
    </source>
</reference>
<comment type="caution">
    <text evidence="3">The sequence shown here is derived from an EMBL/GenBank/DDBJ whole genome shotgun (WGS) entry which is preliminary data.</text>
</comment>
<sequence>MNNQPFVIERTFNAPAARVWKALTDRDEMQQWYFNLSAFKPEVGFTFEFTGGKDDVIYVHVCGILEVVPERKLSYSWQYKDYEGRSVVTFELFPEGDGTRLKLTHEGLETFPQNNPDFAKTSFEQGWTYIIGKSLREYIEPVHSN</sequence>
<dbReference type="EMBL" id="QTJU01000005">
    <property type="protein sequence ID" value="RFM27250.1"/>
    <property type="molecule type" value="Genomic_DNA"/>
</dbReference>
<evidence type="ECO:0000259" key="2">
    <source>
        <dbReference type="Pfam" id="PF08327"/>
    </source>
</evidence>
<dbReference type="RefSeq" id="WP_116848007.1">
    <property type="nucleotide sequence ID" value="NZ_QTJU01000005.1"/>
</dbReference>
<organism evidence="3 4">
    <name type="scientific">Deminuibacter soli</name>
    <dbReference type="NCBI Taxonomy" id="2291815"/>
    <lineage>
        <taxon>Bacteria</taxon>
        <taxon>Pseudomonadati</taxon>
        <taxon>Bacteroidota</taxon>
        <taxon>Chitinophagia</taxon>
        <taxon>Chitinophagales</taxon>
        <taxon>Chitinophagaceae</taxon>
        <taxon>Deminuibacter</taxon>
    </lineage>
</organism>
<accession>A0A3E1NH21</accession>
<keyword evidence="4" id="KW-1185">Reference proteome</keyword>
<evidence type="ECO:0000256" key="1">
    <source>
        <dbReference type="ARBA" id="ARBA00006817"/>
    </source>
</evidence>
<evidence type="ECO:0000313" key="4">
    <source>
        <dbReference type="Proteomes" id="UP000261284"/>
    </source>
</evidence>
<dbReference type="CDD" id="cd07814">
    <property type="entry name" value="SRPBCC_CalC_Aha1-like"/>
    <property type="match status" value="1"/>
</dbReference>
<dbReference type="Proteomes" id="UP000261284">
    <property type="component" value="Unassembled WGS sequence"/>
</dbReference>
<proteinExistence type="inferred from homology"/>
<evidence type="ECO:0000313" key="3">
    <source>
        <dbReference type="EMBL" id="RFM27250.1"/>
    </source>
</evidence>
<comment type="similarity">
    <text evidence="1">Belongs to the AHA1 family.</text>
</comment>